<reference evidence="1 2" key="2">
    <citation type="journal article" date="2018" name="J. Invertebr. Pathol.">
        <title>'Candidatus Aquirickettsiella gammari' (Gammaproteobacteria: Legionellales: Coxiellaceae): A bacterial pathogen of the freshwater crustacean Gammarus fossarum (Malacostraca: Amphipoda).</title>
        <authorList>
            <person name="Bojko J."/>
            <person name="Dunn A.M."/>
            <person name="Stebbing P.D."/>
            <person name="van Aerle R."/>
            <person name="Bacela-Spychalska K."/>
            <person name="Bean T.P."/>
            <person name="Urrutia A."/>
            <person name="Stentiford G.D."/>
        </authorList>
    </citation>
    <scope>NUCLEOTIDE SEQUENCE [LARGE SCALE GENOMIC DNA]</scope>
    <source>
        <strain evidence="1">RA15029</strain>
    </source>
</reference>
<dbReference type="EMBL" id="NMOS02000007">
    <property type="protein sequence ID" value="RDH40509.1"/>
    <property type="molecule type" value="Genomic_DNA"/>
</dbReference>
<protein>
    <submittedName>
        <fullName evidence="1">Uncharacterized protein</fullName>
    </submittedName>
</protein>
<evidence type="ECO:0000313" key="2">
    <source>
        <dbReference type="Proteomes" id="UP000226429"/>
    </source>
</evidence>
<dbReference type="AlphaFoldDB" id="A0A370CI23"/>
<sequence>MRSQGARDRRALTGEAGNASRRKVIVGATARSPEWASAWRTQDESGPTFSRVMRTNFGGTTAKIFREHSDSLVPYRLFCPSHELKKSGCNQFQKN</sequence>
<accession>A0A370CI23</accession>
<gene>
    <name evidence="1" type="ORF">CFE62_003170</name>
</gene>
<comment type="caution">
    <text evidence="1">The sequence shown here is derived from an EMBL/GenBank/DDBJ whole genome shotgun (WGS) entry which is preliminary data.</text>
</comment>
<dbReference type="Proteomes" id="UP000226429">
    <property type="component" value="Unassembled WGS sequence"/>
</dbReference>
<organism evidence="1 2">
    <name type="scientific">Candidatus Aquirickettsiella gammari</name>
    <dbReference type="NCBI Taxonomy" id="2016198"/>
    <lineage>
        <taxon>Bacteria</taxon>
        <taxon>Pseudomonadati</taxon>
        <taxon>Pseudomonadota</taxon>
        <taxon>Gammaproteobacteria</taxon>
        <taxon>Legionellales</taxon>
        <taxon>Coxiellaceae</taxon>
        <taxon>Candidatus Aquirickettsiella</taxon>
    </lineage>
</organism>
<reference evidence="1 2" key="1">
    <citation type="journal article" date="2017" name="Int. J. Syst. Evol. Microbiol.">
        <title>Aquarickettsiella crustaci n. gen. n. sp. (Gammaproteobacteria: Legionellales: Coxiellaceae); a bacterial pathogen of the freshwater crustacean: Gammarus fossarum (Malacostraca: Amphipoda).</title>
        <authorList>
            <person name="Bojko J."/>
            <person name="Dunn A.M."/>
            <person name="Stebbing P.D."/>
            <person name="Van Aerle R."/>
            <person name="Bacela-Spychalska K."/>
            <person name="Bean T.P."/>
            <person name="Stentiford G.D."/>
        </authorList>
    </citation>
    <scope>NUCLEOTIDE SEQUENCE [LARGE SCALE GENOMIC DNA]</scope>
    <source>
        <strain evidence="1">RA15029</strain>
    </source>
</reference>
<proteinExistence type="predicted"/>
<name>A0A370CI23_9COXI</name>
<keyword evidence="2" id="KW-1185">Reference proteome</keyword>
<evidence type="ECO:0000313" key="1">
    <source>
        <dbReference type="EMBL" id="RDH40509.1"/>
    </source>
</evidence>